<evidence type="ECO:0000313" key="2">
    <source>
        <dbReference type="Proteomes" id="UP000503447"/>
    </source>
</evidence>
<sequence length="51" mass="5604">MRPRARRPGHNAIFGRPDERLFVEFAEGILDAGEPRVASSSTQAAPLQATR</sequence>
<name>A0A6M5YGS4_9BACT</name>
<dbReference type="KEGG" id="ftj:FTUN_0281"/>
<reference evidence="2" key="1">
    <citation type="submission" date="2020-05" db="EMBL/GenBank/DDBJ databases">
        <title>Frigoriglobus tundricola gen. nov., sp. nov., a psychrotolerant cellulolytic planctomycete of the family Gemmataceae with two divergent copies of 16S rRNA gene.</title>
        <authorList>
            <person name="Kulichevskaya I.S."/>
            <person name="Ivanova A.A."/>
            <person name="Naumoff D.G."/>
            <person name="Beletsky A.V."/>
            <person name="Rijpstra W.I.C."/>
            <person name="Sinninghe Damste J.S."/>
            <person name="Mardanov A.V."/>
            <person name="Ravin N.V."/>
            <person name="Dedysh S.N."/>
        </authorList>
    </citation>
    <scope>NUCLEOTIDE SEQUENCE [LARGE SCALE GENOMIC DNA]</scope>
    <source>
        <strain evidence="2">PL17</strain>
    </source>
</reference>
<proteinExistence type="predicted"/>
<gene>
    <name evidence="1" type="ORF">FTUN_0281</name>
</gene>
<organism evidence="1 2">
    <name type="scientific">Frigoriglobus tundricola</name>
    <dbReference type="NCBI Taxonomy" id="2774151"/>
    <lineage>
        <taxon>Bacteria</taxon>
        <taxon>Pseudomonadati</taxon>
        <taxon>Planctomycetota</taxon>
        <taxon>Planctomycetia</taxon>
        <taxon>Gemmatales</taxon>
        <taxon>Gemmataceae</taxon>
        <taxon>Frigoriglobus</taxon>
    </lineage>
</organism>
<dbReference type="Proteomes" id="UP000503447">
    <property type="component" value="Chromosome"/>
</dbReference>
<evidence type="ECO:0000313" key="1">
    <source>
        <dbReference type="EMBL" id="QJW92784.1"/>
    </source>
</evidence>
<dbReference type="AlphaFoldDB" id="A0A6M5YGS4"/>
<accession>A0A6M5YGS4</accession>
<dbReference type="EMBL" id="CP053452">
    <property type="protein sequence ID" value="QJW92784.1"/>
    <property type="molecule type" value="Genomic_DNA"/>
</dbReference>
<protein>
    <submittedName>
        <fullName evidence="1">Uncharacterized protein</fullName>
    </submittedName>
</protein>
<keyword evidence="2" id="KW-1185">Reference proteome</keyword>